<feature type="chain" id="PRO_5043572715" evidence="1">
    <location>
        <begin position="38"/>
        <end position="207"/>
    </location>
</feature>
<evidence type="ECO:0000256" key="1">
    <source>
        <dbReference type="SAM" id="SignalP"/>
    </source>
</evidence>
<dbReference type="Proteomes" id="UP001314263">
    <property type="component" value="Unassembled WGS sequence"/>
</dbReference>
<protein>
    <submittedName>
        <fullName evidence="2">Uncharacterized protein</fullName>
    </submittedName>
</protein>
<comment type="caution">
    <text evidence="2">The sequence shown here is derived from an EMBL/GenBank/DDBJ whole genome shotgun (WGS) entry which is preliminary data.</text>
</comment>
<evidence type="ECO:0000313" key="3">
    <source>
        <dbReference type="Proteomes" id="UP001314263"/>
    </source>
</evidence>
<keyword evidence="1" id="KW-0732">Signal</keyword>
<evidence type="ECO:0000313" key="2">
    <source>
        <dbReference type="EMBL" id="CAK0784526.1"/>
    </source>
</evidence>
<accession>A0AAV1ICE5</accession>
<dbReference type="PANTHER" id="PTHR33880">
    <property type="entry name" value="EXPRESSED PROTEIN"/>
    <property type="match status" value="1"/>
</dbReference>
<dbReference type="EMBL" id="CAUYUE010000010">
    <property type="protein sequence ID" value="CAK0784526.1"/>
    <property type="molecule type" value="Genomic_DNA"/>
</dbReference>
<feature type="signal peptide" evidence="1">
    <location>
        <begin position="1"/>
        <end position="37"/>
    </location>
</feature>
<keyword evidence="3" id="KW-1185">Reference proteome</keyword>
<proteinExistence type="predicted"/>
<dbReference type="InterPro" id="IPR038941">
    <property type="entry name" value="At4g14100-like"/>
</dbReference>
<name>A0AAV1ICE5_9CHLO</name>
<reference evidence="2 3" key="1">
    <citation type="submission" date="2023-10" db="EMBL/GenBank/DDBJ databases">
        <authorList>
            <person name="Maclean D."/>
            <person name="Macfadyen A."/>
        </authorList>
    </citation>
    <scope>NUCLEOTIDE SEQUENCE [LARGE SCALE GENOMIC DNA]</scope>
</reference>
<dbReference type="PANTHER" id="PTHR33880:SF19">
    <property type="entry name" value="EXPRESSED PROTEIN"/>
    <property type="match status" value="1"/>
</dbReference>
<dbReference type="AlphaFoldDB" id="A0AAV1ICE5"/>
<organism evidence="2 3">
    <name type="scientific">Coccomyxa viridis</name>
    <dbReference type="NCBI Taxonomy" id="1274662"/>
    <lineage>
        <taxon>Eukaryota</taxon>
        <taxon>Viridiplantae</taxon>
        <taxon>Chlorophyta</taxon>
        <taxon>core chlorophytes</taxon>
        <taxon>Trebouxiophyceae</taxon>
        <taxon>Trebouxiophyceae incertae sedis</taxon>
        <taxon>Coccomyxaceae</taxon>
        <taxon>Coccomyxa</taxon>
    </lineage>
</organism>
<gene>
    <name evidence="2" type="ORF">CVIRNUC_007730</name>
</gene>
<sequence>MPVCMCMAQLRRGMRCSDMHALLMPIYILCLVMGSSASLGSKPRPPVWPETFHALAVQDRNGSLALVDLYYEWSKGRNANLIHKQLGTTLFDIEYNNKTSYYFDRELGTCKQMDFEVGILTPDWLANATYLGTETVDTHEAHVWTKSEGFIKYWADTQSGLPVRWRFFDGAQFEIMAFREGETLPDEEWQAPDYCFKQNQKRLPQQL</sequence>